<dbReference type="InterPro" id="IPR015422">
    <property type="entry name" value="PyrdxlP-dep_Trfase_small"/>
</dbReference>
<dbReference type="SUPFAM" id="SSF53383">
    <property type="entry name" value="PLP-dependent transferases"/>
    <property type="match status" value="1"/>
</dbReference>
<dbReference type="InterPro" id="IPR004839">
    <property type="entry name" value="Aminotransferase_I/II_large"/>
</dbReference>
<name>A0A380YJV6_9BACE</name>
<proteinExistence type="inferred from homology"/>
<dbReference type="AlphaFoldDB" id="A0A380YJV6"/>
<evidence type="ECO:0000256" key="2">
    <source>
        <dbReference type="ARBA" id="ARBA00022898"/>
    </source>
</evidence>
<dbReference type="EMBL" id="UFSX01000001">
    <property type="protein sequence ID" value="SUV29119.1"/>
    <property type="molecule type" value="Genomic_DNA"/>
</dbReference>
<keyword evidence="5" id="KW-0456">Lyase</keyword>
<dbReference type="EC" id="2.6.1.-" evidence="3"/>
<dbReference type="PROSITE" id="PS00105">
    <property type="entry name" value="AA_TRANSFER_CLASS_1"/>
    <property type="match status" value="1"/>
</dbReference>
<dbReference type="STRING" id="483216.BACEGG_02755"/>
<evidence type="ECO:0000256" key="1">
    <source>
        <dbReference type="ARBA" id="ARBA00001933"/>
    </source>
</evidence>
<evidence type="ECO:0000256" key="3">
    <source>
        <dbReference type="RuleBase" id="RU000481"/>
    </source>
</evidence>
<dbReference type="GO" id="GO:0030170">
    <property type="term" value="F:pyridoxal phosphate binding"/>
    <property type="evidence" value="ECO:0007669"/>
    <property type="project" value="InterPro"/>
</dbReference>
<evidence type="ECO:0000259" key="4">
    <source>
        <dbReference type="Pfam" id="PF00155"/>
    </source>
</evidence>
<dbReference type="InterPro" id="IPR015424">
    <property type="entry name" value="PyrdxlP-dep_Trfase"/>
</dbReference>
<keyword evidence="3" id="KW-0808">Transferase</keyword>
<protein>
    <recommendedName>
        <fullName evidence="3">Aminotransferase</fullName>
        <ecNumber evidence="3">2.6.1.-</ecNumber>
    </recommendedName>
</protein>
<comment type="similarity">
    <text evidence="3">Belongs to the class-I pyridoxal-phosphate-dependent aminotransferase family.</text>
</comment>
<dbReference type="Proteomes" id="UP000254424">
    <property type="component" value="Unassembled WGS sequence"/>
</dbReference>
<accession>A0A380YJV6</accession>
<dbReference type="Gene3D" id="3.90.1150.10">
    <property type="entry name" value="Aspartate Aminotransferase, domain 1"/>
    <property type="match status" value="1"/>
</dbReference>
<dbReference type="InterPro" id="IPR004838">
    <property type="entry name" value="NHTrfase_class1_PyrdxlP-BS"/>
</dbReference>
<dbReference type="GeneID" id="93071010"/>
<dbReference type="GO" id="GO:0008483">
    <property type="term" value="F:transaminase activity"/>
    <property type="evidence" value="ECO:0007669"/>
    <property type="project" value="UniProtKB-KW"/>
</dbReference>
<dbReference type="InterPro" id="IPR015421">
    <property type="entry name" value="PyrdxlP-dep_Trfase_major"/>
</dbReference>
<comment type="cofactor">
    <cofactor evidence="1 3">
        <name>pyridoxal 5'-phosphate</name>
        <dbReference type="ChEBI" id="CHEBI:597326"/>
    </cofactor>
</comment>
<dbReference type="OrthoDB" id="9813612at2"/>
<dbReference type="CDD" id="cd00609">
    <property type="entry name" value="AAT_like"/>
    <property type="match status" value="1"/>
</dbReference>
<reference evidence="5 6" key="1">
    <citation type="submission" date="2018-06" db="EMBL/GenBank/DDBJ databases">
        <authorList>
            <consortium name="Pathogen Informatics"/>
            <person name="Doyle S."/>
        </authorList>
    </citation>
    <scope>NUCLEOTIDE SEQUENCE [LARGE SCALE GENOMIC DNA]</scope>
    <source>
        <strain evidence="5 6">NCTC11155</strain>
    </source>
</reference>
<dbReference type="GO" id="GO:0016829">
    <property type="term" value="F:lyase activity"/>
    <property type="evidence" value="ECO:0007669"/>
    <property type="project" value="UniProtKB-KW"/>
</dbReference>
<sequence>MIDGHGDDFYKFNCPITANFSSNVYGRVDLSRLQAHLCECIGEIGSYPEPEPYTLEACIASRHHLPSGTVCVTNGATEAIYLIAQTFRGTNTAILQPTFSEYADACHMHGHRVSSLYQLPKEQDGYRLPDDVRMLWLCNPNNPTGTVVDKEYMCGLVEHNPQVCFVIDQSYEYFTLCPLFSSAEAAEYPNVLLLHSMTKRYAIPGLRLGYVTGNSGLLKRLRTNRMPWSVNRLAIEAGLFLMENDVPAPLDIAAYLQETAHLCKALKAIGGLDVWDTQTHFMLVRLRVGKVSALKKFLAEEHGILIRDASNFVGLNEQFFRIAAQTPEENNRLVAAITEFVI</sequence>
<evidence type="ECO:0000313" key="5">
    <source>
        <dbReference type="EMBL" id="SUV29119.1"/>
    </source>
</evidence>
<dbReference type="RefSeq" id="WP_004291064.1">
    <property type="nucleotide sequence ID" value="NZ_CABKNQ010000018.1"/>
</dbReference>
<gene>
    <name evidence="5" type="primary">cobD</name>
    <name evidence="5" type="ORF">NCTC11155_01086</name>
</gene>
<dbReference type="PANTHER" id="PTHR42885:SF1">
    <property type="entry name" value="THREONINE-PHOSPHATE DECARBOXYLASE"/>
    <property type="match status" value="1"/>
</dbReference>
<dbReference type="Gene3D" id="3.40.640.10">
    <property type="entry name" value="Type I PLP-dependent aspartate aminotransferase-like (Major domain)"/>
    <property type="match status" value="1"/>
</dbReference>
<keyword evidence="3" id="KW-0032">Aminotransferase</keyword>
<dbReference type="PANTHER" id="PTHR42885">
    <property type="entry name" value="HISTIDINOL-PHOSPHATE AMINOTRANSFERASE-RELATED"/>
    <property type="match status" value="1"/>
</dbReference>
<dbReference type="Pfam" id="PF00155">
    <property type="entry name" value="Aminotran_1_2"/>
    <property type="match status" value="1"/>
</dbReference>
<evidence type="ECO:0000313" key="6">
    <source>
        <dbReference type="Proteomes" id="UP000254424"/>
    </source>
</evidence>
<organism evidence="5 6">
    <name type="scientific">Bacteroides eggerthii</name>
    <dbReference type="NCBI Taxonomy" id="28111"/>
    <lineage>
        <taxon>Bacteria</taxon>
        <taxon>Pseudomonadati</taxon>
        <taxon>Bacteroidota</taxon>
        <taxon>Bacteroidia</taxon>
        <taxon>Bacteroidales</taxon>
        <taxon>Bacteroidaceae</taxon>
        <taxon>Bacteroides</taxon>
    </lineage>
</organism>
<keyword evidence="2" id="KW-0663">Pyridoxal phosphate</keyword>
<feature type="domain" description="Aminotransferase class I/classII large" evidence="4">
    <location>
        <begin position="42"/>
        <end position="337"/>
    </location>
</feature>